<evidence type="ECO:0008006" key="5">
    <source>
        <dbReference type="Google" id="ProtNLM"/>
    </source>
</evidence>
<protein>
    <recommendedName>
        <fullName evidence="5">Intraflagellar transport protein 74 homolog</fullName>
    </recommendedName>
</protein>
<dbReference type="Proteomes" id="UP000887575">
    <property type="component" value="Unassembled WGS sequence"/>
</dbReference>
<feature type="compositionally biased region" description="Gly residues" evidence="2">
    <location>
        <begin position="33"/>
        <end position="44"/>
    </location>
</feature>
<dbReference type="InterPro" id="IPR029602">
    <property type="entry name" value="IFT74"/>
</dbReference>
<evidence type="ECO:0000256" key="1">
    <source>
        <dbReference type="SAM" id="Coils"/>
    </source>
</evidence>
<dbReference type="GO" id="GO:0048487">
    <property type="term" value="F:beta-tubulin binding"/>
    <property type="evidence" value="ECO:0007669"/>
    <property type="project" value="InterPro"/>
</dbReference>
<keyword evidence="1" id="KW-0175">Coiled coil</keyword>
<dbReference type="GO" id="GO:0035735">
    <property type="term" value="P:intraciliary transport involved in cilium assembly"/>
    <property type="evidence" value="ECO:0007669"/>
    <property type="project" value="TreeGrafter"/>
</dbReference>
<dbReference type="GO" id="GO:0005929">
    <property type="term" value="C:cilium"/>
    <property type="evidence" value="ECO:0007669"/>
    <property type="project" value="TreeGrafter"/>
</dbReference>
<dbReference type="PANTHER" id="PTHR31432:SF0">
    <property type="entry name" value="INTRAFLAGELLAR TRANSPORT PROTEIN 74 HOMOLOG"/>
    <property type="match status" value="1"/>
</dbReference>
<feature type="coiled-coil region" evidence="1">
    <location>
        <begin position="261"/>
        <end position="333"/>
    </location>
</feature>
<dbReference type="GO" id="GO:0030992">
    <property type="term" value="C:intraciliary transport particle B"/>
    <property type="evidence" value="ECO:0007669"/>
    <property type="project" value="InterPro"/>
</dbReference>
<proteinExistence type="predicted"/>
<dbReference type="WBParaSite" id="MBELARI_LOCUS15478">
    <property type="protein sequence ID" value="MBELARI_LOCUS15478"/>
    <property type="gene ID" value="MBELARI_LOCUS15478"/>
</dbReference>
<accession>A0AAF3ENG3</accession>
<evidence type="ECO:0000313" key="3">
    <source>
        <dbReference type="Proteomes" id="UP000887575"/>
    </source>
</evidence>
<feature type="region of interest" description="Disordered" evidence="2">
    <location>
        <begin position="1"/>
        <end position="90"/>
    </location>
</feature>
<keyword evidence="3" id="KW-1185">Reference proteome</keyword>
<name>A0AAF3ENG3_9BILA</name>
<sequence>MSRPPSARPKTSAGRAPSARQRPQTAARPPTSGGNGGILIGGGQRPESRSSVSRGPASEPRLASRSGLPAPRVPTAARNDVGPTDRPMSGAMIRPMSSAARPITQQGLVGARTASRMGTASQRQVFDKSYYIGVLKSRISALNQEIGKLQSVAAKGEKDRNELGIYEKQAEESAIGIKELQGRLADLNMVVERMHTSSELGDIDLEAREVRGKADQIALSVEELFAERRNRETHIERLFAEIDEQKKLNQAVIASMEANIREKYEDRQRAAAALRDQLEGKENELKDMDRQRISLEQELHASPLKQKAIELRERLLEEELREFDNEIDVLTGEQNERYIELKRKEQQMSEFLSTFDEQKRLSLMELEELSEAVVQNLKRIATNLAKVNIGSQVTGMDPSGDRGEFASASTNELKEVHVRLQEEMISLGEMEEVLRNEIETLKTRIDETNEQTRQFSDSAQLEKDVELNSRKLSERHARLERSVPEIEGHQTQMESQFEELMQRLERSEAYRVLTNAQKRLEVIARETAETRNSFERSERETNFIPVKERTLHLQKEYNEILAALTLGQKIPYYQNV</sequence>
<evidence type="ECO:0000256" key="2">
    <source>
        <dbReference type="SAM" id="MobiDB-lite"/>
    </source>
</evidence>
<organism evidence="3 4">
    <name type="scientific">Mesorhabditis belari</name>
    <dbReference type="NCBI Taxonomy" id="2138241"/>
    <lineage>
        <taxon>Eukaryota</taxon>
        <taxon>Metazoa</taxon>
        <taxon>Ecdysozoa</taxon>
        <taxon>Nematoda</taxon>
        <taxon>Chromadorea</taxon>
        <taxon>Rhabditida</taxon>
        <taxon>Rhabditina</taxon>
        <taxon>Rhabditomorpha</taxon>
        <taxon>Rhabditoidea</taxon>
        <taxon>Rhabditidae</taxon>
        <taxon>Mesorhabditinae</taxon>
        <taxon>Mesorhabditis</taxon>
    </lineage>
</organism>
<reference evidence="4" key="1">
    <citation type="submission" date="2024-02" db="UniProtKB">
        <authorList>
            <consortium name="WormBaseParasite"/>
        </authorList>
    </citation>
    <scope>IDENTIFICATION</scope>
</reference>
<dbReference type="AlphaFoldDB" id="A0AAF3ENG3"/>
<dbReference type="PANTHER" id="PTHR31432">
    <property type="entry name" value="INTRAFLAGELLAR TRANSPORT PROTEIN 74 HOMOLOG"/>
    <property type="match status" value="1"/>
</dbReference>
<evidence type="ECO:0000313" key="4">
    <source>
        <dbReference type="WBParaSite" id="MBELARI_LOCUS15478"/>
    </source>
</evidence>